<dbReference type="InterPro" id="IPR013221">
    <property type="entry name" value="Mur_ligase_cen"/>
</dbReference>
<dbReference type="HAMAP" id="MF_00208">
    <property type="entry name" value="MurE"/>
    <property type="match status" value="1"/>
</dbReference>
<feature type="binding site" evidence="7">
    <location>
        <position position="49"/>
    </location>
    <ligand>
        <name>UDP-N-acetyl-alpha-D-muramoyl-L-alanyl-D-glutamate</name>
        <dbReference type="ChEBI" id="CHEBI:83900"/>
    </ligand>
</feature>
<proteinExistence type="inferred from homology"/>
<comment type="similarity">
    <text evidence="1 7">Belongs to the MurCDEF family. MurE subfamily.</text>
</comment>
<evidence type="ECO:0000256" key="7">
    <source>
        <dbReference type="HAMAP-Rule" id="MF_00208"/>
    </source>
</evidence>
<feature type="domain" description="Mur ligase N-terminal catalytic" evidence="9">
    <location>
        <begin position="44"/>
        <end position="114"/>
    </location>
</feature>
<dbReference type="AlphaFoldDB" id="A0A0K1PXB2"/>
<keyword evidence="7" id="KW-0067">ATP-binding</keyword>
<dbReference type="RefSeq" id="WP_146649067.1">
    <property type="nucleotide sequence ID" value="NZ_CP012333.1"/>
</dbReference>
<dbReference type="EMBL" id="CP012333">
    <property type="protein sequence ID" value="AKU98026.1"/>
    <property type="molecule type" value="Genomic_DNA"/>
</dbReference>
<dbReference type="GO" id="GO:0071555">
    <property type="term" value="P:cell wall organization"/>
    <property type="evidence" value="ECO:0007669"/>
    <property type="project" value="UniProtKB-KW"/>
</dbReference>
<dbReference type="InterPro" id="IPR000713">
    <property type="entry name" value="Mur_ligase_N"/>
</dbReference>
<dbReference type="SUPFAM" id="SSF63418">
    <property type="entry name" value="MurE/MurF N-terminal domain"/>
    <property type="match status" value="1"/>
</dbReference>
<sequence length="532" mass="55859">MTDERSPDSQLLEARTSDGLTLADLARELPSAVLHGDGSVRVFGVQHDSRRVLPGDLFVVRRGEKFDGRAFVPDAMARGAVALLVDKAGSEQAWPCPSIEVDDLAVAMAYAAAAVYGHPAFSLDVVGVTGTNGKTTTTHLVQTAIDGALGGPFCGVVGTVGHKYAGQVIPAAHTTPESDELARVLAIMKKRGATHVAMEVSSIALVLQRVKAVRFRVAAFTNLTQDHLDFHGSMDAYAAAKMELFTTMGPGLAVVNVSDPFGARIAATARCKVFRVAVRPGAPEAETADIAAISAEPTPSGTHLVARVLGRTIDLKTRLMGAHNVENILVALGIVAALELDVDRAAAALANEGGPPGRLERCDGPDDDIAVLVDYAHTPDALVNVLAGLRPEPGARLICVFGCGGDRDPKKRRPMGEAVGAGAHIAIVTSDNPRTESPEAIAVPVEEGVREQGMTKLEAADLATASRGYLVELDRKKAIELAVLGARPRDIVLVAGKGHEDYQIIGTTKRPFDDRAVSREALAARRAPKGIA</sequence>
<name>A0A0K1PXB2_9BACT</name>
<feature type="domain" description="Mur ligase C-terminal" evidence="10">
    <location>
        <begin position="357"/>
        <end position="498"/>
    </location>
</feature>
<evidence type="ECO:0000256" key="5">
    <source>
        <dbReference type="ARBA" id="ARBA00023306"/>
    </source>
</evidence>
<feature type="binding site" evidence="7">
    <location>
        <position position="407"/>
    </location>
    <ligand>
        <name>meso-2,6-diaminopimelate</name>
        <dbReference type="ChEBI" id="CHEBI:57791"/>
    </ligand>
</feature>
<evidence type="ECO:0000313" key="12">
    <source>
        <dbReference type="EMBL" id="AKU98026.1"/>
    </source>
</evidence>
<dbReference type="GO" id="GO:0000287">
    <property type="term" value="F:magnesium ion binding"/>
    <property type="evidence" value="ECO:0007669"/>
    <property type="project" value="UniProtKB-UniRule"/>
</dbReference>
<feature type="binding site" evidence="7">
    <location>
        <begin position="130"/>
        <end position="136"/>
    </location>
    <ligand>
        <name>ATP</name>
        <dbReference type="ChEBI" id="CHEBI:30616"/>
    </ligand>
</feature>
<dbReference type="EC" id="6.3.2.13" evidence="7"/>
<feature type="binding site" evidence="7">
    <location>
        <begin position="174"/>
        <end position="175"/>
    </location>
    <ligand>
        <name>UDP-N-acetyl-alpha-D-muramoyl-L-alanyl-D-glutamate</name>
        <dbReference type="ChEBI" id="CHEBI:83900"/>
    </ligand>
</feature>
<dbReference type="InterPro" id="IPR005761">
    <property type="entry name" value="UDP-N-AcMur-Glu-dNH2Pim_ligase"/>
</dbReference>
<comment type="catalytic activity">
    <reaction evidence="7">
        <text>UDP-N-acetyl-alpha-D-muramoyl-L-alanyl-D-glutamate + meso-2,6-diaminopimelate + ATP = UDP-N-acetyl-alpha-D-muramoyl-L-alanyl-gamma-D-glutamyl-meso-2,6-diaminopimelate + ADP + phosphate + H(+)</text>
        <dbReference type="Rhea" id="RHEA:23676"/>
        <dbReference type="ChEBI" id="CHEBI:15378"/>
        <dbReference type="ChEBI" id="CHEBI:30616"/>
        <dbReference type="ChEBI" id="CHEBI:43474"/>
        <dbReference type="ChEBI" id="CHEBI:57791"/>
        <dbReference type="ChEBI" id="CHEBI:83900"/>
        <dbReference type="ChEBI" id="CHEBI:83905"/>
        <dbReference type="ChEBI" id="CHEBI:456216"/>
        <dbReference type="EC" id="6.3.2.13"/>
    </reaction>
</comment>
<dbReference type="STRING" id="1391654.AKJ09_04690"/>
<evidence type="ECO:0000259" key="9">
    <source>
        <dbReference type="Pfam" id="PF01225"/>
    </source>
</evidence>
<feature type="domain" description="Mur ligase central" evidence="11">
    <location>
        <begin position="128"/>
        <end position="334"/>
    </location>
</feature>
<evidence type="ECO:0000256" key="2">
    <source>
        <dbReference type="ARBA" id="ARBA00022618"/>
    </source>
</evidence>
<feature type="short sequence motif" description="Meso-diaminopimelate recognition motif" evidence="7">
    <location>
        <begin position="431"/>
        <end position="434"/>
    </location>
</feature>
<keyword evidence="4 7" id="KW-0573">Peptidoglycan synthesis</keyword>
<dbReference type="Pfam" id="PF08245">
    <property type="entry name" value="Mur_ligase_M"/>
    <property type="match status" value="1"/>
</dbReference>
<comment type="subcellular location">
    <subcellularLocation>
        <location evidence="7 8">Cytoplasm</location>
    </subcellularLocation>
</comment>
<feature type="binding site" evidence="7">
    <location>
        <position position="201"/>
    </location>
    <ligand>
        <name>UDP-N-acetyl-alpha-D-muramoyl-L-alanyl-D-glutamate</name>
        <dbReference type="ChEBI" id="CHEBI:83900"/>
    </ligand>
</feature>
<dbReference type="Gene3D" id="3.40.1390.10">
    <property type="entry name" value="MurE/MurF, N-terminal domain"/>
    <property type="match status" value="1"/>
</dbReference>
<evidence type="ECO:0000256" key="3">
    <source>
        <dbReference type="ARBA" id="ARBA00022960"/>
    </source>
</evidence>
<organism evidence="12 13">
    <name type="scientific">Labilithrix luteola</name>
    <dbReference type="NCBI Taxonomy" id="1391654"/>
    <lineage>
        <taxon>Bacteria</taxon>
        <taxon>Pseudomonadati</taxon>
        <taxon>Myxococcota</taxon>
        <taxon>Polyangia</taxon>
        <taxon>Polyangiales</taxon>
        <taxon>Labilitrichaceae</taxon>
        <taxon>Labilithrix</taxon>
    </lineage>
</organism>
<keyword evidence="7" id="KW-0547">Nucleotide-binding</keyword>
<keyword evidence="7" id="KW-0460">Magnesium</keyword>
<feature type="binding site" evidence="7">
    <location>
        <position position="500"/>
    </location>
    <ligand>
        <name>meso-2,6-diaminopimelate</name>
        <dbReference type="ChEBI" id="CHEBI:57791"/>
    </ligand>
</feature>
<dbReference type="OrthoDB" id="9800958at2"/>
<dbReference type="GO" id="GO:0008360">
    <property type="term" value="P:regulation of cell shape"/>
    <property type="evidence" value="ECO:0007669"/>
    <property type="project" value="UniProtKB-KW"/>
</dbReference>
<dbReference type="Proteomes" id="UP000064967">
    <property type="component" value="Chromosome"/>
</dbReference>
<dbReference type="Pfam" id="PF01225">
    <property type="entry name" value="Mur_ligase"/>
    <property type="match status" value="1"/>
</dbReference>
<protein>
    <recommendedName>
        <fullName evidence="7">UDP-N-acetylmuramoyl-L-alanyl-D-glutamate--2,6-diaminopimelate ligase</fullName>
        <ecNumber evidence="7">6.3.2.13</ecNumber>
    </recommendedName>
    <alternativeName>
        <fullName evidence="7">Meso-A2pm-adding enzyme</fullName>
    </alternativeName>
    <alternativeName>
        <fullName evidence="7">Meso-diaminopimelate-adding enzyme</fullName>
    </alternativeName>
    <alternativeName>
        <fullName evidence="7">UDP-MurNAc-L-Ala-D-Glu:meso-diaminopimelate ligase</fullName>
    </alternativeName>
    <alternativeName>
        <fullName evidence="7">UDP-MurNAc-tripeptide synthetase</fullName>
    </alternativeName>
    <alternativeName>
        <fullName evidence="7">UDP-N-acetylmuramyl-tripeptide synthetase</fullName>
    </alternativeName>
</protein>
<dbReference type="Gene3D" id="3.40.1190.10">
    <property type="entry name" value="Mur-like, catalytic domain"/>
    <property type="match status" value="1"/>
</dbReference>
<dbReference type="PANTHER" id="PTHR23135:SF4">
    <property type="entry name" value="UDP-N-ACETYLMURAMOYL-L-ALANYL-D-GLUTAMATE--2,6-DIAMINOPIMELATE LIGASE MURE HOMOLOG, CHLOROPLASTIC"/>
    <property type="match status" value="1"/>
</dbReference>
<evidence type="ECO:0000259" key="11">
    <source>
        <dbReference type="Pfam" id="PF08245"/>
    </source>
</evidence>
<dbReference type="NCBIfam" id="NF001126">
    <property type="entry name" value="PRK00139.1-4"/>
    <property type="match status" value="1"/>
</dbReference>
<dbReference type="NCBIfam" id="TIGR01085">
    <property type="entry name" value="murE"/>
    <property type="match status" value="1"/>
</dbReference>
<keyword evidence="6 7" id="KW-0961">Cell wall biogenesis/degradation</keyword>
<dbReference type="GO" id="GO:0005524">
    <property type="term" value="F:ATP binding"/>
    <property type="evidence" value="ECO:0007669"/>
    <property type="project" value="UniProtKB-UniRule"/>
</dbReference>
<dbReference type="Gene3D" id="3.90.190.20">
    <property type="entry name" value="Mur ligase, C-terminal domain"/>
    <property type="match status" value="1"/>
</dbReference>
<dbReference type="GO" id="GO:0051301">
    <property type="term" value="P:cell division"/>
    <property type="evidence" value="ECO:0007669"/>
    <property type="project" value="UniProtKB-KW"/>
</dbReference>
<evidence type="ECO:0000256" key="1">
    <source>
        <dbReference type="ARBA" id="ARBA00005898"/>
    </source>
</evidence>
<comment type="PTM">
    <text evidence="7">Carboxylation is probably crucial for Mg(2+) binding and, consequently, for the gamma-phosphate positioning of ATP.</text>
</comment>
<dbReference type="Pfam" id="PF02875">
    <property type="entry name" value="Mur_ligase_C"/>
    <property type="match status" value="1"/>
</dbReference>
<dbReference type="PATRIC" id="fig|1391654.3.peg.4755"/>
<dbReference type="GO" id="GO:0008765">
    <property type="term" value="F:UDP-N-acetylmuramoylalanyl-D-glutamate-2,6-diaminopimelate ligase activity"/>
    <property type="evidence" value="ECO:0007669"/>
    <property type="project" value="UniProtKB-UniRule"/>
</dbReference>
<reference evidence="12 13" key="1">
    <citation type="submission" date="2015-08" db="EMBL/GenBank/DDBJ databases">
        <authorList>
            <person name="Babu N.S."/>
            <person name="Beckwith C.J."/>
            <person name="Beseler K.G."/>
            <person name="Brison A."/>
            <person name="Carone J.V."/>
            <person name="Caskin T.P."/>
            <person name="Diamond M."/>
            <person name="Durham M.E."/>
            <person name="Foxe J.M."/>
            <person name="Go M."/>
            <person name="Henderson B.A."/>
            <person name="Jones I.B."/>
            <person name="McGettigan J.A."/>
            <person name="Micheletti S.J."/>
            <person name="Nasrallah M.E."/>
            <person name="Ortiz D."/>
            <person name="Piller C.R."/>
            <person name="Privatt S.R."/>
            <person name="Schneider S.L."/>
            <person name="Sharp S."/>
            <person name="Smith T.C."/>
            <person name="Stanton J.D."/>
            <person name="Ullery H.E."/>
            <person name="Wilson R.J."/>
            <person name="Serrano M.G."/>
            <person name="Buck G."/>
            <person name="Lee V."/>
            <person name="Wang Y."/>
            <person name="Carvalho R."/>
            <person name="Voegtly L."/>
            <person name="Shi R."/>
            <person name="Duckworth R."/>
            <person name="Johnson A."/>
            <person name="Loviza R."/>
            <person name="Walstead R."/>
            <person name="Shah Z."/>
            <person name="Kiflezghi M."/>
            <person name="Wade K."/>
            <person name="Ball S.L."/>
            <person name="Bradley K.W."/>
            <person name="Asai D.J."/>
            <person name="Bowman C.A."/>
            <person name="Russell D.A."/>
            <person name="Pope W.H."/>
            <person name="Jacobs-Sera D."/>
            <person name="Hendrix R.W."/>
            <person name="Hatfull G.F."/>
        </authorList>
    </citation>
    <scope>NUCLEOTIDE SEQUENCE [LARGE SCALE GENOMIC DNA]</scope>
    <source>
        <strain evidence="12 13">DSM 27648</strain>
    </source>
</reference>
<keyword evidence="7" id="KW-0963">Cytoplasm</keyword>
<comment type="cofactor">
    <cofactor evidence="7">
        <name>Mg(2+)</name>
        <dbReference type="ChEBI" id="CHEBI:18420"/>
    </cofactor>
</comment>
<dbReference type="GO" id="GO:0005737">
    <property type="term" value="C:cytoplasm"/>
    <property type="evidence" value="ECO:0007669"/>
    <property type="project" value="UniProtKB-SubCell"/>
</dbReference>
<dbReference type="InterPro" id="IPR035911">
    <property type="entry name" value="MurE/MurF_N"/>
</dbReference>
<keyword evidence="5 7" id="KW-0131">Cell cycle</keyword>
<evidence type="ECO:0000256" key="6">
    <source>
        <dbReference type="ARBA" id="ARBA00023316"/>
    </source>
</evidence>
<dbReference type="InterPro" id="IPR004101">
    <property type="entry name" value="Mur_ligase_C"/>
</dbReference>
<dbReference type="InterPro" id="IPR036565">
    <property type="entry name" value="Mur-like_cat_sf"/>
</dbReference>
<evidence type="ECO:0000256" key="8">
    <source>
        <dbReference type="RuleBase" id="RU004135"/>
    </source>
</evidence>
<dbReference type="GO" id="GO:0009252">
    <property type="term" value="P:peptidoglycan biosynthetic process"/>
    <property type="evidence" value="ECO:0007669"/>
    <property type="project" value="UniProtKB-UniRule"/>
</dbReference>
<evidence type="ECO:0000259" key="10">
    <source>
        <dbReference type="Pfam" id="PF02875"/>
    </source>
</evidence>
<evidence type="ECO:0000313" key="13">
    <source>
        <dbReference type="Proteomes" id="UP000064967"/>
    </source>
</evidence>
<dbReference type="PANTHER" id="PTHR23135">
    <property type="entry name" value="MUR LIGASE FAMILY MEMBER"/>
    <property type="match status" value="1"/>
</dbReference>
<feature type="modified residue" description="N6-carboxylysine" evidence="7">
    <location>
        <position position="241"/>
    </location>
</feature>
<evidence type="ECO:0000256" key="4">
    <source>
        <dbReference type="ARBA" id="ARBA00022984"/>
    </source>
</evidence>
<keyword evidence="3 7" id="KW-0133">Cell shape</keyword>
<dbReference type="SUPFAM" id="SSF53244">
    <property type="entry name" value="MurD-like peptide ligases, peptide-binding domain"/>
    <property type="match status" value="1"/>
</dbReference>
<comment type="caution">
    <text evidence="7">Lacks conserved residue(s) required for the propagation of feature annotation.</text>
</comment>
<comment type="pathway">
    <text evidence="7 8">Cell wall biogenesis; peptidoglycan biosynthesis.</text>
</comment>
<gene>
    <name evidence="7" type="primary">murE</name>
    <name evidence="12" type="ORF">AKJ09_04690</name>
</gene>
<feature type="binding site" evidence="7">
    <location>
        <position position="496"/>
    </location>
    <ligand>
        <name>meso-2,6-diaminopimelate</name>
        <dbReference type="ChEBI" id="CHEBI:57791"/>
    </ligand>
</feature>
<keyword evidence="13" id="KW-1185">Reference proteome</keyword>
<dbReference type="InterPro" id="IPR036615">
    <property type="entry name" value="Mur_ligase_C_dom_sf"/>
</dbReference>
<dbReference type="SUPFAM" id="SSF53623">
    <property type="entry name" value="MurD-like peptide ligases, catalytic domain"/>
    <property type="match status" value="1"/>
</dbReference>
<comment type="function">
    <text evidence="7">Catalyzes the addition of meso-diaminopimelic acid to the nucleotide precursor UDP-N-acetylmuramoyl-L-alanyl-D-glutamate (UMAG) in the biosynthesis of bacterial cell-wall peptidoglycan.</text>
</comment>
<keyword evidence="2 7" id="KW-0132">Cell division</keyword>
<dbReference type="UniPathway" id="UPA00219"/>
<feature type="binding site" evidence="7">
    <location>
        <begin position="431"/>
        <end position="434"/>
    </location>
    <ligand>
        <name>meso-2,6-diaminopimelate</name>
        <dbReference type="ChEBI" id="CHEBI:57791"/>
    </ligand>
</feature>
<keyword evidence="7 12" id="KW-0436">Ligase</keyword>
<feature type="binding site" evidence="7">
    <location>
        <position position="209"/>
    </location>
    <ligand>
        <name>UDP-N-acetyl-alpha-D-muramoyl-L-alanyl-D-glutamate</name>
        <dbReference type="ChEBI" id="CHEBI:83900"/>
    </ligand>
</feature>
<dbReference type="KEGG" id="llu:AKJ09_04690"/>
<accession>A0A0K1PXB2</accession>